<reference evidence="1" key="4">
    <citation type="journal article" date="2001" name="Nature">
        <title>Functional annotation of a full-length mouse cDNA collection.</title>
        <authorList>
            <consortium name="The RIKEN Genome Exploration Research Group Phase II Team and the FANTOM Consortium"/>
        </authorList>
    </citation>
    <scope>NUCLEOTIDE SEQUENCE</scope>
    <source>
        <strain evidence="1">C57BL/6J</strain>
        <tissue evidence="1">Ovary</tissue>
    </source>
</reference>
<reference evidence="1" key="3">
    <citation type="journal article" date="2000" name="Genome Res.">
        <title>RIKEN integrated sequence analysis (RISA) system--384-format sequencing pipeline with 384 multicapillary sequencer.</title>
        <authorList>
            <person name="Shibata K."/>
            <person name="Itoh M."/>
            <person name="Aizawa K."/>
            <person name="Nagaoka S."/>
            <person name="Sasaki N."/>
            <person name="Carninci P."/>
            <person name="Konno H."/>
            <person name="Akiyama J."/>
            <person name="Nishi K."/>
            <person name="Kitsunai T."/>
            <person name="Tashiro H."/>
            <person name="Itoh M."/>
            <person name="Sumi N."/>
            <person name="Ishii Y."/>
            <person name="Nakamura S."/>
            <person name="Hazama M."/>
            <person name="Nishine T."/>
            <person name="Harada A."/>
            <person name="Yamamoto R."/>
            <person name="Matsumoto H."/>
            <person name="Sakaguchi S."/>
            <person name="Ikegami T."/>
            <person name="Kashiwagi K."/>
            <person name="Fujiwake S."/>
            <person name="Inoue K."/>
            <person name="Togawa Y."/>
            <person name="Izawa M."/>
            <person name="Ohara E."/>
            <person name="Watahiki M."/>
            <person name="Yoneda Y."/>
            <person name="Ishikawa T."/>
            <person name="Ozawa K."/>
            <person name="Tanaka T."/>
            <person name="Matsuura S."/>
            <person name="Kawai J."/>
            <person name="Okazaki Y."/>
            <person name="Muramatsu M."/>
            <person name="Inoue Y."/>
            <person name="Kira A."/>
            <person name="Hayashizaki Y."/>
        </authorList>
    </citation>
    <scope>NUCLEOTIDE SEQUENCE</scope>
    <source>
        <strain evidence="1">C57BL/6J</strain>
        <tissue evidence="1">Ovary</tissue>
    </source>
</reference>
<reference evidence="1" key="8">
    <citation type="journal article" date="2005" name="Science">
        <title>Antisense Transcription in the Mammalian Transcriptome.</title>
        <authorList>
            <consortium name="RIKEN Genome Exploration Research Group and Genome Science Group (Genome Network Project Core Group) and the FANTOM Consortium"/>
        </authorList>
    </citation>
    <scope>NUCLEOTIDE SEQUENCE</scope>
    <source>
        <strain evidence="1">C57BL/6J</strain>
        <tissue evidence="1">Ovary</tissue>
    </source>
</reference>
<organism evidence="1">
    <name type="scientific">Mus musculus</name>
    <name type="common">Mouse</name>
    <dbReference type="NCBI Taxonomy" id="10090"/>
    <lineage>
        <taxon>Eukaryota</taxon>
        <taxon>Metazoa</taxon>
        <taxon>Chordata</taxon>
        <taxon>Craniata</taxon>
        <taxon>Vertebrata</taxon>
        <taxon>Euteleostomi</taxon>
        <taxon>Mammalia</taxon>
        <taxon>Eutheria</taxon>
        <taxon>Euarchontoglires</taxon>
        <taxon>Glires</taxon>
        <taxon>Rodentia</taxon>
        <taxon>Myomorpha</taxon>
        <taxon>Muroidea</taxon>
        <taxon>Muridae</taxon>
        <taxon>Murinae</taxon>
        <taxon>Mus</taxon>
        <taxon>Mus</taxon>
    </lineage>
</organism>
<evidence type="ECO:0000313" key="2">
    <source>
        <dbReference type="MGI" id="MGI:1924783"/>
    </source>
</evidence>
<reference evidence="1" key="6">
    <citation type="submission" date="2004-04" db="EMBL/GenBank/DDBJ databases">
        <authorList>
            <person name="Arakawa T."/>
            <person name="Carninci P."/>
            <person name="Fukuda S."/>
            <person name="Hashizume W."/>
            <person name="Hayashida K."/>
            <person name="Hori F."/>
            <person name="Iida J."/>
            <person name="Imamura K."/>
            <person name="Imotani K."/>
            <person name="Itoh M."/>
            <person name="Kanagawa S."/>
            <person name="Kawai J."/>
            <person name="Kojima M."/>
            <person name="Konno H."/>
            <person name="Murata M."/>
            <person name="Nakamura M."/>
            <person name="Ninomiya N."/>
            <person name="Nishiyori H."/>
            <person name="Nomura K."/>
            <person name="Ohno M."/>
            <person name="Sakazume N."/>
            <person name="Sano H."/>
            <person name="Sasaki D."/>
            <person name="Shibata K."/>
            <person name="Shiraki T."/>
            <person name="Tagami M."/>
            <person name="Tagami Y."/>
            <person name="Waki K."/>
            <person name="Watahiki A."/>
            <person name="Muramatsu M."/>
            <person name="Hayashizaki Y."/>
        </authorList>
    </citation>
    <scope>NUCLEOTIDE SEQUENCE</scope>
    <source>
        <strain evidence="1">C57BL/6J</strain>
        <tissue evidence="1">Ovary</tissue>
    </source>
</reference>
<dbReference type="EMBL" id="AK147961">
    <property type="protein sequence ID" value="BAE28252.1"/>
    <property type="molecule type" value="mRNA"/>
</dbReference>
<dbReference type="AGR" id="MGI:1924783"/>
<reference evidence="1" key="1">
    <citation type="journal article" date="1999" name="Methods Enzymol.">
        <title>High-efficiency full-length cDNA cloning.</title>
        <authorList>
            <person name="Carninci P."/>
            <person name="Hayashizaki Y."/>
        </authorList>
    </citation>
    <scope>NUCLEOTIDE SEQUENCE</scope>
    <source>
        <strain evidence="1">C57BL/6J</strain>
        <tissue evidence="1">Ovary</tissue>
    </source>
</reference>
<reference evidence="1" key="7">
    <citation type="journal article" date="2005" name="Science">
        <title>The Transcriptional Landscape of the Mammalian Genome.</title>
        <authorList>
            <consortium name="The FANTOM Consortium"/>
            <consortium name="Riken Genome Exploration Research Group and Genome Science Group (Genome Network Project Core Group)"/>
        </authorList>
    </citation>
    <scope>NUCLEOTIDE SEQUENCE</scope>
    <source>
        <strain evidence="1">C57BL/6J</strain>
        <tissue evidence="1">Ovary</tissue>
    </source>
</reference>
<accession>Q3TNQ2</accession>
<evidence type="ECO:0000313" key="1">
    <source>
        <dbReference type="EMBL" id="BAE38036.1"/>
    </source>
</evidence>
<sequence>MLQSPWVGLGWGEYFCLPGLQRWVYTSMSSADKPRLARAVAFDRIAQVPFTDMSSGSIHHLEGDLSLSTSPFYCLKCKFVLGY</sequence>
<dbReference type="EMBL" id="AK165105">
    <property type="protein sequence ID" value="BAE38036.1"/>
    <property type="molecule type" value="mRNA"/>
</dbReference>
<reference evidence="1" key="5">
    <citation type="journal article" date="2002" name="Nature">
        <title>Analysis of the mouse transcriptome based on functional annotation of 60,770 full-length cDNAs.</title>
        <authorList>
            <consortium name="The FANTOM Consortium and the RIKEN Genome Exploration Research Group Phase I and II Team"/>
        </authorList>
    </citation>
    <scope>NUCLEOTIDE SEQUENCE</scope>
    <source>
        <strain evidence="1">C57BL/6J</strain>
        <tissue evidence="1">Ovary</tissue>
    </source>
</reference>
<gene>
    <name evidence="2" type="primary">C030034I22Rik</name>
</gene>
<dbReference type="MGI" id="MGI:1924783">
    <property type="gene designation" value="C030034I22Rik"/>
</dbReference>
<proteinExistence type="evidence at transcript level"/>
<name>Q3TNQ2_MOUSE</name>
<protein>
    <submittedName>
        <fullName evidence="1">Uncharacterized protein</fullName>
    </submittedName>
</protein>
<reference evidence="1" key="2">
    <citation type="journal article" date="2000" name="Genome Res.">
        <title>Normalization and subtraction of cap-trapper-selected cDNAs to prepare full-length cDNA libraries for rapid discovery of new genes.</title>
        <authorList>
            <person name="Carninci P."/>
            <person name="Shibata Y."/>
            <person name="Hayatsu N."/>
            <person name="Sugahara Y."/>
            <person name="Shibata K."/>
            <person name="Itoh M."/>
            <person name="Konno H."/>
            <person name="Okazaki Y."/>
            <person name="Muramatsu M."/>
            <person name="Hayashizaki Y."/>
        </authorList>
    </citation>
    <scope>NUCLEOTIDE SEQUENCE</scope>
    <source>
        <strain evidence="1">C57BL/6J</strain>
        <tissue evidence="1">Ovary</tissue>
    </source>
</reference>
<dbReference type="AlphaFoldDB" id="Q3TNQ2"/>